<dbReference type="HAMAP" id="MF_00530">
    <property type="entry name" value="ATP_synth_epsil_bac"/>
    <property type="match status" value="1"/>
</dbReference>
<gene>
    <name evidence="8" type="primary">atpC</name>
    <name evidence="11" type="ORF">A3F03_05030</name>
</gene>
<sequence length="137" mass="15509">MLKLQIITPTKKVVEREIDSVTVPTEDGEITILPRHANLFTLLSEGIITMRDSKEEEYMAIGGGYLETDGKQAQILVSRAFKQQEIDAKLTQKALEEARQILKVTADKTQRTEAVSIMRRSLVNLKLLKKRKRSATI</sequence>
<dbReference type="InterPro" id="IPR001469">
    <property type="entry name" value="ATP_synth_F1_dsu/esu"/>
</dbReference>
<keyword evidence="3 8" id="KW-0813">Transport</keyword>
<proteinExistence type="inferred from homology"/>
<dbReference type="NCBIfam" id="TIGR01216">
    <property type="entry name" value="ATP_synt_epsi"/>
    <property type="match status" value="1"/>
</dbReference>
<keyword evidence="8" id="KW-1003">Cell membrane</keyword>
<comment type="subcellular location">
    <subcellularLocation>
        <location evidence="8">Cell membrane</location>
        <topology evidence="8">Peripheral membrane protein</topology>
    </subcellularLocation>
    <subcellularLocation>
        <location evidence="1">Endomembrane system</location>
        <topology evidence="1">Peripheral membrane protein</topology>
    </subcellularLocation>
</comment>
<keyword evidence="7 8" id="KW-0066">ATP synthesis</keyword>
<reference evidence="11 12" key="1">
    <citation type="journal article" date="2016" name="Nat. Commun.">
        <title>Thousands of microbial genomes shed light on interconnected biogeochemical processes in an aquifer system.</title>
        <authorList>
            <person name="Anantharaman K."/>
            <person name="Brown C.T."/>
            <person name="Hug L.A."/>
            <person name="Sharon I."/>
            <person name="Castelle C.J."/>
            <person name="Probst A.J."/>
            <person name="Thomas B.C."/>
            <person name="Singh A."/>
            <person name="Wilkins M.J."/>
            <person name="Karaoz U."/>
            <person name="Brodie E.L."/>
            <person name="Williams K.H."/>
            <person name="Hubbard S.S."/>
            <person name="Banfield J.F."/>
        </authorList>
    </citation>
    <scope>NUCLEOTIDE SEQUENCE [LARGE SCALE GENOMIC DNA]</scope>
</reference>
<organism evidence="11 12">
    <name type="scientific">Candidatus Roizmanbacteria bacterium RIFCSPHIGHO2_12_FULL_41_11</name>
    <dbReference type="NCBI Taxonomy" id="1802052"/>
    <lineage>
        <taxon>Bacteria</taxon>
        <taxon>Candidatus Roizmaniibacteriota</taxon>
    </lineage>
</organism>
<dbReference type="InterPro" id="IPR020546">
    <property type="entry name" value="ATP_synth_F1_dsu/esu_N"/>
</dbReference>
<evidence type="ECO:0000256" key="9">
    <source>
        <dbReference type="RuleBase" id="RU003656"/>
    </source>
</evidence>
<dbReference type="PANTHER" id="PTHR13822">
    <property type="entry name" value="ATP SYNTHASE DELTA/EPSILON CHAIN"/>
    <property type="match status" value="1"/>
</dbReference>
<dbReference type="EMBL" id="MGAC01000022">
    <property type="protein sequence ID" value="OGK38130.1"/>
    <property type="molecule type" value="Genomic_DNA"/>
</dbReference>
<comment type="subunit">
    <text evidence="8 9">F-type ATPases have 2 components, CF(1) - the catalytic core - and CF(0) - the membrane proton channel. CF(1) has five subunits: alpha(3), beta(3), gamma(1), delta(1), epsilon(1). CF(0) has three main subunits: a, b and c.</text>
</comment>
<dbReference type="SUPFAM" id="SSF51344">
    <property type="entry name" value="Epsilon subunit of F1F0-ATP synthase N-terminal domain"/>
    <property type="match status" value="1"/>
</dbReference>
<evidence type="ECO:0000259" key="10">
    <source>
        <dbReference type="Pfam" id="PF02823"/>
    </source>
</evidence>
<evidence type="ECO:0000256" key="5">
    <source>
        <dbReference type="ARBA" id="ARBA00023136"/>
    </source>
</evidence>
<dbReference type="CDD" id="cd12152">
    <property type="entry name" value="F1-ATPase_delta"/>
    <property type="match status" value="1"/>
</dbReference>
<evidence type="ECO:0000313" key="12">
    <source>
        <dbReference type="Proteomes" id="UP000176803"/>
    </source>
</evidence>
<dbReference type="GO" id="GO:0045259">
    <property type="term" value="C:proton-transporting ATP synthase complex"/>
    <property type="evidence" value="ECO:0007669"/>
    <property type="project" value="UniProtKB-KW"/>
</dbReference>
<dbReference type="GO" id="GO:0005524">
    <property type="term" value="F:ATP binding"/>
    <property type="evidence" value="ECO:0007669"/>
    <property type="project" value="UniProtKB-UniRule"/>
</dbReference>
<dbReference type="InterPro" id="IPR036771">
    <property type="entry name" value="ATPsynth_dsu/esu_N"/>
</dbReference>
<evidence type="ECO:0000256" key="4">
    <source>
        <dbReference type="ARBA" id="ARBA00023065"/>
    </source>
</evidence>
<comment type="function">
    <text evidence="8">Produces ATP from ADP in the presence of a proton gradient across the membrane.</text>
</comment>
<evidence type="ECO:0000256" key="7">
    <source>
        <dbReference type="ARBA" id="ARBA00023310"/>
    </source>
</evidence>
<evidence type="ECO:0000256" key="1">
    <source>
        <dbReference type="ARBA" id="ARBA00004184"/>
    </source>
</evidence>
<dbReference type="AlphaFoldDB" id="A0A1F7I426"/>
<evidence type="ECO:0000256" key="6">
    <source>
        <dbReference type="ARBA" id="ARBA00023196"/>
    </source>
</evidence>
<keyword evidence="8" id="KW-0375">Hydrogen ion transport</keyword>
<feature type="domain" description="ATP synthase F1 complex delta/epsilon subunit N-terminal" evidence="10">
    <location>
        <begin position="2"/>
        <end position="80"/>
    </location>
</feature>
<name>A0A1F7I426_9BACT</name>
<keyword evidence="6 8" id="KW-0139">CF(1)</keyword>
<dbReference type="GO" id="GO:0012505">
    <property type="term" value="C:endomembrane system"/>
    <property type="evidence" value="ECO:0007669"/>
    <property type="project" value="UniProtKB-SubCell"/>
</dbReference>
<dbReference type="Proteomes" id="UP000176803">
    <property type="component" value="Unassembled WGS sequence"/>
</dbReference>
<evidence type="ECO:0000256" key="3">
    <source>
        <dbReference type="ARBA" id="ARBA00022448"/>
    </source>
</evidence>
<accession>A0A1F7I426</accession>
<keyword evidence="5 8" id="KW-0472">Membrane</keyword>
<dbReference type="GO" id="GO:0005886">
    <property type="term" value="C:plasma membrane"/>
    <property type="evidence" value="ECO:0007669"/>
    <property type="project" value="UniProtKB-SubCell"/>
</dbReference>
<dbReference type="PANTHER" id="PTHR13822:SF10">
    <property type="entry name" value="ATP SYNTHASE EPSILON CHAIN, CHLOROPLASTIC"/>
    <property type="match status" value="1"/>
</dbReference>
<evidence type="ECO:0000313" key="11">
    <source>
        <dbReference type="EMBL" id="OGK38130.1"/>
    </source>
</evidence>
<dbReference type="GO" id="GO:0046933">
    <property type="term" value="F:proton-transporting ATP synthase activity, rotational mechanism"/>
    <property type="evidence" value="ECO:0007669"/>
    <property type="project" value="UniProtKB-UniRule"/>
</dbReference>
<evidence type="ECO:0000256" key="2">
    <source>
        <dbReference type="ARBA" id="ARBA00005712"/>
    </source>
</evidence>
<evidence type="ECO:0000256" key="8">
    <source>
        <dbReference type="HAMAP-Rule" id="MF_00530"/>
    </source>
</evidence>
<dbReference type="Pfam" id="PF02823">
    <property type="entry name" value="ATP-synt_DE_N"/>
    <property type="match status" value="1"/>
</dbReference>
<keyword evidence="4 8" id="KW-0406">Ion transport</keyword>
<protein>
    <recommendedName>
        <fullName evidence="8">ATP synthase epsilon chain</fullName>
    </recommendedName>
    <alternativeName>
        <fullName evidence="8">ATP synthase F1 sector epsilon subunit</fullName>
    </alternativeName>
    <alternativeName>
        <fullName evidence="8">F-ATPase epsilon subunit</fullName>
    </alternativeName>
</protein>
<dbReference type="Gene3D" id="2.60.15.10">
    <property type="entry name" value="F0F1 ATP synthase delta/epsilon subunit, N-terminal"/>
    <property type="match status" value="1"/>
</dbReference>
<comment type="caution">
    <text evidence="11">The sequence shown here is derived from an EMBL/GenBank/DDBJ whole genome shotgun (WGS) entry which is preliminary data.</text>
</comment>
<comment type="similarity">
    <text evidence="2 8 9">Belongs to the ATPase epsilon chain family.</text>
</comment>